<evidence type="ECO:0000256" key="5">
    <source>
        <dbReference type="ARBA" id="ARBA00022679"/>
    </source>
</evidence>
<dbReference type="GO" id="GO:0003908">
    <property type="term" value="F:methylated-DNA-[protein]-cysteine S-methyltransferase activity"/>
    <property type="evidence" value="ECO:0007669"/>
    <property type="project" value="UniProtKB-UniRule"/>
</dbReference>
<dbReference type="FunFam" id="1.10.10.10:FF:000214">
    <property type="entry name" value="Methylated-DNA--protein-cysteine methyltransferase"/>
    <property type="match status" value="1"/>
</dbReference>
<dbReference type="Gene3D" id="3.30.160.70">
    <property type="entry name" value="Methylated DNA-protein cysteine methyltransferase domain"/>
    <property type="match status" value="1"/>
</dbReference>
<evidence type="ECO:0000313" key="14">
    <source>
        <dbReference type="Proteomes" id="UP000308508"/>
    </source>
</evidence>
<comment type="subcellular location">
    <subcellularLocation>
        <location evidence="9">Cytoplasm</location>
    </subcellularLocation>
</comment>
<comment type="miscellaneous">
    <text evidence="9">This enzyme catalyzes only one turnover and therefore is not strictly catalytic. According to one definition, an enzyme is a biocatalyst that acts repeatedly and over many reaction cycles.</text>
</comment>
<dbReference type="InterPro" id="IPR036388">
    <property type="entry name" value="WH-like_DNA-bd_sf"/>
</dbReference>
<evidence type="ECO:0000256" key="8">
    <source>
        <dbReference type="ARBA" id="ARBA00049348"/>
    </source>
</evidence>
<dbReference type="PANTHER" id="PTHR10815:SF5">
    <property type="entry name" value="METHYLATED-DNA--PROTEIN-CYSTEINE METHYLTRANSFERASE"/>
    <property type="match status" value="1"/>
</dbReference>
<evidence type="ECO:0000259" key="11">
    <source>
        <dbReference type="Pfam" id="PF01035"/>
    </source>
</evidence>
<evidence type="ECO:0000256" key="10">
    <source>
        <dbReference type="SAM" id="MobiDB-lite"/>
    </source>
</evidence>
<evidence type="ECO:0000256" key="1">
    <source>
        <dbReference type="ARBA" id="ARBA00001286"/>
    </source>
</evidence>
<keyword evidence="3 9" id="KW-0963">Cytoplasm</keyword>
<proteinExistence type="inferred from homology"/>
<feature type="domain" description="Methylguanine DNA methyltransferase ribonuclease-like" evidence="12">
    <location>
        <begin position="242"/>
        <end position="311"/>
    </location>
</feature>
<feature type="active site" description="Nucleophile; methyl group acceptor" evidence="9">
    <location>
        <position position="366"/>
    </location>
</feature>
<dbReference type="EMBL" id="SROY01000003">
    <property type="protein sequence ID" value="TLX21760.1"/>
    <property type="molecule type" value="Genomic_DNA"/>
</dbReference>
<dbReference type="InterPro" id="IPR023546">
    <property type="entry name" value="MGMT"/>
</dbReference>
<feature type="compositionally biased region" description="Basic and acidic residues" evidence="10">
    <location>
        <begin position="98"/>
        <end position="107"/>
    </location>
</feature>
<dbReference type="Gene3D" id="1.10.10.10">
    <property type="entry name" value="Winged helix-like DNA-binding domain superfamily/Winged helix DNA-binding domain"/>
    <property type="match status" value="1"/>
</dbReference>
<gene>
    <name evidence="13" type="ORF">E5S66_09195</name>
</gene>
<comment type="function">
    <text evidence="9">Involved in the cellular defense against the biological effects of O6-methylguanine (O6-MeG) and O4-methylthymine (O4-MeT) in DNA. Repairs the methylated nucleobase in DNA by stoichiometrically transferring the methyl group to a cysteine residue in the enzyme. This is a suicide reaction: the enzyme is irreversibly inactivated.</text>
</comment>
<keyword evidence="4 9" id="KW-0489">Methyltransferase</keyword>
<keyword evidence="5 9" id="KW-0808">Transferase</keyword>
<dbReference type="PROSITE" id="PS00374">
    <property type="entry name" value="MGMT"/>
    <property type="match status" value="1"/>
</dbReference>
<keyword evidence="14" id="KW-1185">Reference proteome</keyword>
<evidence type="ECO:0000256" key="6">
    <source>
        <dbReference type="ARBA" id="ARBA00022763"/>
    </source>
</evidence>
<dbReference type="CDD" id="cd06445">
    <property type="entry name" value="ATase"/>
    <property type="match status" value="1"/>
</dbReference>
<evidence type="ECO:0000256" key="9">
    <source>
        <dbReference type="HAMAP-Rule" id="MF_00772"/>
    </source>
</evidence>
<dbReference type="InterPro" id="IPR036631">
    <property type="entry name" value="MGMT_N_sf"/>
</dbReference>
<feature type="compositionally biased region" description="Basic residues" evidence="10">
    <location>
        <begin position="57"/>
        <end position="71"/>
    </location>
</feature>
<dbReference type="SUPFAM" id="SSF53155">
    <property type="entry name" value="Methylated DNA-protein cysteine methyltransferase domain"/>
    <property type="match status" value="1"/>
</dbReference>
<comment type="caution">
    <text evidence="13">The sequence shown here is derived from an EMBL/GenBank/DDBJ whole genome shotgun (WGS) entry which is preliminary data.</text>
</comment>
<keyword evidence="6 9" id="KW-0227">DNA damage</keyword>
<sequence length="413" mass="44479">MAASARHRAAALHHPVLRRRRPRQPRSRPRFRPGPRRACRRGCGAGTVAGRPARCTAARHHQPGHRLRPWLRNRPAGPQHCGRRHGPARTRAGGQRGPGDRLHAARRQDRRRRAPAAGPACAVPVLAQGRVAPGLALRQPSAHPRHHLPDGARLGCPVREGTRHAPAAGTRARLAWLRSVAAVDARDLHRRRARIPPRHPPAGVRQRRCLSAPDAPAGAAAGGQRRRHFPAAAGAGACAVILCRRIDSPVGPLMLAADASGLRHIEFRHNRHPANRADWHGGDNEVLQAAEAQLGEYFAGKRQRFELPLAPQGTGFQLRVWWELARIPFGDTISYAQLAQRLDNPNGTRAVGAANGRNPLPIVLPCHRVIGADGALTGFGGGLPVKEALLRLEGALPPAADLFGHVPPTGGLL</sequence>
<accession>A0A5R9PGL8</accession>
<comment type="similarity">
    <text evidence="2 9">Belongs to the MGMT family.</text>
</comment>
<dbReference type="PANTHER" id="PTHR10815">
    <property type="entry name" value="METHYLATED-DNA--PROTEIN-CYSTEINE METHYLTRANSFERASE"/>
    <property type="match status" value="1"/>
</dbReference>
<dbReference type="NCBIfam" id="TIGR00589">
    <property type="entry name" value="ogt"/>
    <property type="match status" value="1"/>
</dbReference>
<name>A0A5R9PGL8_9GAMM</name>
<evidence type="ECO:0000256" key="7">
    <source>
        <dbReference type="ARBA" id="ARBA00023204"/>
    </source>
</evidence>
<feature type="domain" description="Methylated-DNA-[protein]-cysteine S-methyltransferase DNA binding" evidence="11">
    <location>
        <begin position="316"/>
        <end position="395"/>
    </location>
</feature>
<evidence type="ECO:0000256" key="3">
    <source>
        <dbReference type="ARBA" id="ARBA00022490"/>
    </source>
</evidence>
<dbReference type="InterPro" id="IPR036217">
    <property type="entry name" value="MethylDNA_cys_MeTrfase_DNAb"/>
</dbReference>
<dbReference type="GO" id="GO:0005737">
    <property type="term" value="C:cytoplasm"/>
    <property type="evidence" value="ECO:0007669"/>
    <property type="project" value="UniProtKB-SubCell"/>
</dbReference>
<dbReference type="InterPro" id="IPR001497">
    <property type="entry name" value="MethylDNA_cys_MeTrfase_AS"/>
</dbReference>
<dbReference type="Pfam" id="PF02870">
    <property type="entry name" value="Methyltransf_1N"/>
    <property type="match status" value="1"/>
</dbReference>
<dbReference type="Proteomes" id="UP000308508">
    <property type="component" value="Unassembled WGS sequence"/>
</dbReference>
<dbReference type="Pfam" id="PF01035">
    <property type="entry name" value="DNA_binding_1"/>
    <property type="match status" value="1"/>
</dbReference>
<keyword evidence="7 9" id="KW-0234">DNA repair</keyword>
<comment type="catalytic activity">
    <reaction evidence="8 9">
        <text>a 6-O-methyl-2'-deoxyguanosine in DNA + L-cysteinyl-[protein] = S-methyl-L-cysteinyl-[protein] + a 2'-deoxyguanosine in DNA</text>
        <dbReference type="Rhea" id="RHEA:24000"/>
        <dbReference type="Rhea" id="RHEA-COMP:10131"/>
        <dbReference type="Rhea" id="RHEA-COMP:10132"/>
        <dbReference type="Rhea" id="RHEA-COMP:11367"/>
        <dbReference type="Rhea" id="RHEA-COMP:11368"/>
        <dbReference type="ChEBI" id="CHEBI:29950"/>
        <dbReference type="ChEBI" id="CHEBI:82612"/>
        <dbReference type="ChEBI" id="CHEBI:85445"/>
        <dbReference type="ChEBI" id="CHEBI:85448"/>
        <dbReference type="EC" id="2.1.1.63"/>
    </reaction>
</comment>
<reference evidence="13 14" key="1">
    <citation type="submission" date="2019-04" db="EMBL/GenBank/DDBJ databases">
        <authorList>
            <person name="Grouzdev D.S."/>
            <person name="Nazina T.N."/>
        </authorList>
    </citation>
    <scope>NUCLEOTIDE SEQUENCE [LARGE SCALE GENOMIC DNA]</scope>
    <source>
        <strain evidence="13 14">SHC 3-19</strain>
    </source>
</reference>
<evidence type="ECO:0000259" key="12">
    <source>
        <dbReference type="Pfam" id="PF02870"/>
    </source>
</evidence>
<comment type="catalytic activity">
    <reaction evidence="1 9">
        <text>a 4-O-methyl-thymidine in DNA + L-cysteinyl-[protein] = a thymidine in DNA + S-methyl-L-cysteinyl-[protein]</text>
        <dbReference type="Rhea" id="RHEA:53428"/>
        <dbReference type="Rhea" id="RHEA-COMP:10131"/>
        <dbReference type="Rhea" id="RHEA-COMP:10132"/>
        <dbReference type="Rhea" id="RHEA-COMP:13555"/>
        <dbReference type="Rhea" id="RHEA-COMP:13556"/>
        <dbReference type="ChEBI" id="CHEBI:29950"/>
        <dbReference type="ChEBI" id="CHEBI:82612"/>
        <dbReference type="ChEBI" id="CHEBI:137386"/>
        <dbReference type="ChEBI" id="CHEBI:137387"/>
        <dbReference type="EC" id="2.1.1.63"/>
    </reaction>
</comment>
<dbReference type="HAMAP" id="MF_00772">
    <property type="entry name" value="OGT"/>
    <property type="match status" value="1"/>
</dbReference>
<evidence type="ECO:0000256" key="2">
    <source>
        <dbReference type="ARBA" id="ARBA00008711"/>
    </source>
</evidence>
<dbReference type="AlphaFoldDB" id="A0A5R9PGL8"/>
<feature type="compositionally biased region" description="Basic residues" evidence="10">
    <location>
        <begin position="1"/>
        <end position="40"/>
    </location>
</feature>
<dbReference type="InterPro" id="IPR008332">
    <property type="entry name" value="MethylG_MeTrfase_N"/>
</dbReference>
<dbReference type="GO" id="GO:0006307">
    <property type="term" value="P:DNA alkylation repair"/>
    <property type="evidence" value="ECO:0007669"/>
    <property type="project" value="UniProtKB-UniRule"/>
</dbReference>
<dbReference type="InterPro" id="IPR014048">
    <property type="entry name" value="MethylDNA_cys_MeTrfase_DNA-bd"/>
</dbReference>
<feature type="region of interest" description="Disordered" evidence="10">
    <location>
        <begin position="1"/>
        <end position="118"/>
    </location>
</feature>
<dbReference type="SUPFAM" id="SSF46767">
    <property type="entry name" value="Methylated DNA-protein cysteine methyltransferase, C-terminal domain"/>
    <property type="match status" value="1"/>
</dbReference>
<dbReference type="EC" id="2.1.1.63" evidence="9"/>
<organism evidence="13 14">
    <name type="scientific">Thermomonas fusca</name>
    <dbReference type="NCBI Taxonomy" id="215690"/>
    <lineage>
        <taxon>Bacteria</taxon>
        <taxon>Pseudomonadati</taxon>
        <taxon>Pseudomonadota</taxon>
        <taxon>Gammaproteobacteria</taxon>
        <taxon>Lysobacterales</taxon>
        <taxon>Lysobacteraceae</taxon>
        <taxon>Thermomonas</taxon>
    </lineage>
</organism>
<evidence type="ECO:0000313" key="13">
    <source>
        <dbReference type="EMBL" id="TLX21760.1"/>
    </source>
</evidence>
<protein>
    <recommendedName>
        <fullName evidence="9">Methylated-DNA--protein-cysteine methyltransferase</fullName>
        <ecNumber evidence="9">2.1.1.63</ecNumber>
    </recommendedName>
    <alternativeName>
        <fullName evidence="9">6-O-methylguanine-DNA methyltransferase</fullName>
        <shortName evidence="9">MGMT</shortName>
    </alternativeName>
    <alternativeName>
        <fullName evidence="9">O-6-methylguanine-DNA-alkyltransferase</fullName>
    </alternativeName>
</protein>
<dbReference type="GO" id="GO:0032259">
    <property type="term" value="P:methylation"/>
    <property type="evidence" value="ECO:0007669"/>
    <property type="project" value="UniProtKB-KW"/>
</dbReference>
<evidence type="ECO:0000256" key="4">
    <source>
        <dbReference type="ARBA" id="ARBA00022603"/>
    </source>
</evidence>
<dbReference type="STRING" id="1123377.GCA_000423885_02105"/>